<reference evidence="3 4" key="1">
    <citation type="journal article" date="2011" name="Nat. Biotechnol.">
        <title>Comparative genomic analysis of the thermophilic biomass-degrading fungi Myceliophthora thermophila and Thielavia terrestris.</title>
        <authorList>
            <person name="Berka R.M."/>
            <person name="Grigoriev I.V."/>
            <person name="Otillar R."/>
            <person name="Salamov A."/>
            <person name="Grimwood J."/>
            <person name="Reid I."/>
            <person name="Ishmael N."/>
            <person name="John T."/>
            <person name="Darmond C."/>
            <person name="Moisan M.-C."/>
            <person name="Henrissat B."/>
            <person name="Coutinho P.M."/>
            <person name="Lombard V."/>
            <person name="Natvig D.O."/>
            <person name="Lindquist E."/>
            <person name="Schmutz J."/>
            <person name="Lucas S."/>
            <person name="Harris P."/>
            <person name="Powlowski J."/>
            <person name="Bellemare A."/>
            <person name="Taylor D."/>
            <person name="Butler G."/>
            <person name="de Vries R.P."/>
            <person name="Allijn I.E."/>
            <person name="van den Brink J."/>
            <person name="Ushinsky S."/>
            <person name="Storms R."/>
            <person name="Powell A.J."/>
            <person name="Paulsen I.T."/>
            <person name="Elbourne L.D.H."/>
            <person name="Baker S.E."/>
            <person name="Magnuson J."/>
            <person name="LaBoissiere S."/>
            <person name="Clutterbuck A.J."/>
            <person name="Martinez D."/>
            <person name="Wogulis M."/>
            <person name="de Leon A.L."/>
            <person name="Rey M.W."/>
            <person name="Tsang A."/>
        </authorList>
    </citation>
    <scope>NUCLEOTIDE SEQUENCE [LARGE SCALE GENOMIC DNA]</scope>
    <source>
        <strain evidence="4">ATCC 38088 / NRRL 8126</strain>
    </source>
</reference>
<evidence type="ECO:0000313" key="4">
    <source>
        <dbReference type="Proteomes" id="UP000008181"/>
    </source>
</evidence>
<sequence>MAFHTNVFRNGEWVTETVNLHAVLKAHKPAPKAAARIDAVKPPRCGLLTTTVMESARPNLLLPVRIRSPDHNDIAFVGVRSSNLPPLLSRARLLQAFPDSEAHQDHFVQISELRKDGRIEEIVRKNDFGCRIRNACVVGSFVVPDLNDERSADPFSPSIVKTEHDAPSQYGSARVRPFSSGASLPPQLLAVVLETGATVFLFVRHGPDGRPEFVASRCQYPRRPDPYLGFHMAVDPSSRYMALAGPANSFIVYELASHGQLSEAYGRGEPLRPVRSFRLRGIQGVIHKLTFLHPRLGDDRHIILLLVIVRHGKSRTVIYDWELGEDLKTVFAEEKQGHRLPVEHQMPLIIIPLTVQSAFVSISEHQIAVCTECLHGPPKFESIDVKAPPPTANHRGCHQPLWTAWARPFRLQTYSKSRDCVYLAREDGVVVFLEAEQDNALARSTVMDTFPCGISTAFACLFDDSTDVLVLGSDSGPGGHWKIPPRKPIELLGVLPSWSPVVDMTTTDEFSTWHPEVHQDKAMVPWQQAKMRKPDRVFATCETGCKGAITEYRCGLKAHIGLDLDYGASVKQAWLLPGLYPAQPDGYLLVLSMPDSSAALNLAGDFSSADPPAPDTIPFDLSSTTLALARSGQSAVQITTQKIVLSTPHQSAQFAFEALPGLANASVSDACTLDDCIAISAHTDAQFQIHVFKADFDNFTLALVQAVDVDGEVTCLALGTNYTLLAGIRRGSEIFLASASLQHASGGLGLEMVNLTEYVTEKDESLGLDLGAVSALEGVASIVSVGDVVFLGTRSGEVMTVTQSAGSLSIDCEKFGRTTANVSAGHRAGAPGPSILVSCDDSLISVSLDHRSSHGGSSSVHRTTKLRVWPVDASKLETPAPPVHYAAAVDMPADDGITPILIVSGSRLLLAEMNHAPGPAHRIIPVNGTPNRVIYCQFTQCLVAAVNWYGGPGLAFINPDTGDYIGRPMDKNGEPQSNIAGLGKAGDRILGLAEWNYRRDGNVWNFILVSTKSGRLVLVSTQKVKAGEDGPTSIRYWTQFWKEVKGPMYAVFGYDHGLVYCYGQTIQWEVLDVQEKKLKPIMSVPLGSPATALRLSSGKLAVLTTRESLIILDSVPKNATNNNDNPQDDDDDDDNEDEARVDKICHIDPWRRNAVDFIEIAGPQLDDPRSGLFLVADREGGVAALWVPRQTPDRECEVVVEAELPYSIRRLRRGRTRPAWEQRRAPHAGAQPRYGRLPATVDDAEILGISLHGSLHRFTLLSVDAWRLLRFVQNLALASEAVCPFVSPQVLREQRGRDGSPEPRLSYGLDMHVDGDILRRCLERRALEEMVTREGQLARFVELLTALDGGKHVQGLPAAGEGNYAPYFQLAYDILEYHLLSPL</sequence>
<dbReference type="eggNOG" id="ENOG502QVPZ">
    <property type="taxonomic scope" value="Eukaryota"/>
</dbReference>
<dbReference type="PANTHER" id="PTHR10644">
    <property type="entry name" value="DNA REPAIR/RNA PROCESSING CPSF FAMILY"/>
    <property type="match status" value="1"/>
</dbReference>
<feature type="region of interest" description="Disordered" evidence="1">
    <location>
        <begin position="1114"/>
        <end position="1138"/>
    </location>
</feature>
<organism evidence="3 4">
    <name type="scientific">Thermothielavioides terrestris (strain ATCC 38088 / NRRL 8126)</name>
    <name type="common">Thielavia terrestris</name>
    <dbReference type="NCBI Taxonomy" id="578455"/>
    <lineage>
        <taxon>Eukaryota</taxon>
        <taxon>Fungi</taxon>
        <taxon>Dikarya</taxon>
        <taxon>Ascomycota</taxon>
        <taxon>Pezizomycotina</taxon>
        <taxon>Sordariomycetes</taxon>
        <taxon>Sordariomycetidae</taxon>
        <taxon>Sordariales</taxon>
        <taxon>Chaetomiaceae</taxon>
        <taxon>Thermothielavioides</taxon>
        <taxon>Thermothielavioides terrestris</taxon>
    </lineage>
</organism>
<dbReference type="OrthoDB" id="20774at2759"/>
<gene>
    <name evidence="3" type="ORF">THITE_2115717</name>
</gene>
<feature type="domain" description="RSE1/DDB1/CPSF1 first beta-propeller" evidence="2">
    <location>
        <begin position="62"/>
        <end position="483"/>
    </location>
</feature>
<dbReference type="InterPro" id="IPR015943">
    <property type="entry name" value="WD40/YVTN_repeat-like_dom_sf"/>
</dbReference>
<dbReference type="RefSeq" id="XP_003653356.1">
    <property type="nucleotide sequence ID" value="XM_003653308.1"/>
</dbReference>
<dbReference type="InterPro" id="IPR050358">
    <property type="entry name" value="RSE1/DDB1/CFT1"/>
</dbReference>
<name>G2R5E0_THETT</name>
<dbReference type="KEGG" id="ttt:THITE_2115717"/>
<feature type="compositionally biased region" description="Acidic residues" evidence="1">
    <location>
        <begin position="1126"/>
        <end position="1137"/>
    </location>
</feature>
<dbReference type="Gene3D" id="2.130.10.10">
    <property type="entry name" value="YVTN repeat-like/Quinoprotein amine dehydrogenase"/>
    <property type="match status" value="2"/>
</dbReference>
<dbReference type="HOGENOM" id="CLU_003539_0_0_1"/>
<evidence type="ECO:0000256" key="1">
    <source>
        <dbReference type="SAM" id="MobiDB-lite"/>
    </source>
</evidence>
<dbReference type="Proteomes" id="UP000008181">
    <property type="component" value="Chromosome 2"/>
</dbReference>
<dbReference type="EMBL" id="CP003010">
    <property type="protein sequence ID" value="AEO67020.1"/>
    <property type="molecule type" value="Genomic_DNA"/>
</dbReference>
<evidence type="ECO:0000259" key="2">
    <source>
        <dbReference type="Pfam" id="PF10433"/>
    </source>
</evidence>
<evidence type="ECO:0000313" key="3">
    <source>
        <dbReference type="EMBL" id="AEO67020.1"/>
    </source>
</evidence>
<protein>
    <recommendedName>
        <fullName evidence="2">RSE1/DDB1/CPSF1 first beta-propeller domain-containing protein</fullName>
    </recommendedName>
</protein>
<proteinExistence type="predicted"/>
<accession>G2R5E0</accession>
<dbReference type="GeneID" id="11514720"/>
<dbReference type="Pfam" id="PF10433">
    <property type="entry name" value="Beta-prop_RSE1_1st"/>
    <property type="match status" value="1"/>
</dbReference>
<keyword evidence="4" id="KW-1185">Reference proteome</keyword>
<dbReference type="STRING" id="578455.G2R5E0"/>
<dbReference type="InterPro" id="IPR018846">
    <property type="entry name" value="Beta-prop_RSE1/DDB1/CPSF1_1st"/>
</dbReference>